<dbReference type="EMBL" id="FWWU01000009">
    <property type="protein sequence ID" value="SMB93284.1"/>
    <property type="molecule type" value="Genomic_DNA"/>
</dbReference>
<dbReference type="RefSeq" id="WP_084049290.1">
    <property type="nucleotide sequence ID" value="NZ_FWWU01000009.1"/>
</dbReference>
<reference evidence="1 2" key="1">
    <citation type="submission" date="2017-04" db="EMBL/GenBank/DDBJ databases">
        <authorList>
            <person name="Afonso C.L."/>
            <person name="Miller P.J."/>
            <person name="Scott M.A."/>
            <person name="Spackman E."/>
            <person name="Goraichik I."/>
            <person name="Dimitrov K.M."/>
            <person name="Suarez D.L."/>
            <person name="Swayne D.E."/>
        </authorList>
    </citation>
    <scope>NUCLEOTIDE SEQUENCE [LARGE SCALE GENOMIC DNA]</scope>
    <source>
        <strain evidence="1 2">KR-140</strain>
    </source>
</reference>
<keyword evidence="2" id="KW-1185">Reference proteome</keyword>
<protein>
    <submittedName>
        <fullName evidence="1">T5orf172 domain-containing protein</fullName>
    </submittedName>
</protein>
<dbReference type="Pfam" id="PF13455">
    <property type="entry name" value="MUG113"/>
    <property type="match status" value="1"/>
</dbReference>
<proteinExistence type="predicted"/>
<dbReference type="STRING" id="695939.SAMN00790413_01917"/>
<sequence>MTQFVYVLEDKNTHLLKIGISLDPEFRAKQVGKEFGTDVVVAGVLKVDDARRTEQFLHSMFSERRVVGEWFELTEKQKGYLLAYFIDKPQKRDARGTKAPPKRRPPALPRRTDFALQKLQGGSWSILTPDGMVGSVQLKEGGNSLGLEIKSREQIEALRGILDALDLELVAVPKKNV</sequence>
<gene>
    <name evidence="1" type="ORF">SAMN00790413_01917</name>
</gene>
<evidence type="ECO:0000313" key="2">
    <source>
        <dbReference type="Proteomes" id="UP000192582"/>
    </source>
</evidence>
<accession>A0A1W1VK22</accession>
<dbReference type="Proteomes" id="UP000192582">
    <property type="component" value="Unassembled WGS sequence"/>
</dbReference>
<name>A0A1W1VK22_9DEIO</name>
<evidence type="ECO:0000313" key="1">
    <source>
        <dbReference type="EMBL" id="SMB93284.1"/>
    </source>
</evidence>
<dbReference type="AlphaFoldDB" id="A0A1W1VK22"/>
<organism evidence="1 2">
    <name type="scientific">Deinococcus hopiensis KR-140</name>
    <dbReference type="NCBI Taxonomy" id="695939"/>
    <lineage>
        <taxon>Bacteria</taxon>
        <taxon>Thermotogati</taxon>
        <taxon>Deinococcota</taxon>
        <taxon>Deinococci</taxon>
        <taxon>Deinococcales</taxon>
        <taxon>Deinococcaceae</taxon>
        <taxon>Deinococcus</taxon>
    </lineage>
</organism>
<dbReference type="OrthoDB" id="483816at2"/>